<dbReference type="InterPro" id="IPR007197">
    <property type="entry name" value="rSAM"/>
</dbReference>
<keyword evidence="4" id="KW-0408">Iron</keyword>
<evidence type="ECO:0000256" key="4">
    <source>
        <dbReference type="ARBA" id="ARBA00023004"/>
    </source>
</evidence>
<organism evidence="7 8">
    <name type="scientific">Sporolactobacillus spathodeae</name>
    <dbReference type="NCBI Taxonomy" id="1465502"/>
    <lineage>
        <taxon>Bacteria</taxon>
        <taxon>Bacillati</taxon>
        <taxon>Bacillota</taxon>
        <taxon>Bacilli</taxon>
        <taxon>Bacillales</taxon>
        <taxon>Sporolactobacillaceae</taxon>
        <taxon>Sporolactobacillus</taxon>
    </lineage>
</organism>
<keyword evidence="1" id="KW-0004">4Fe-4S</keyword>
<dbReference type="SFLD" id="SFLDG01097">
    <property type="entry name" value="Uncharacterised_Radical_SAM_Su"/>
    <property type="match status" value="1"/>
</dbReference>
<keyword evidence="8" id="KW-1185">Reference proteome</keyword>
<protein>
    <submittedName>
        <fullName evidence="7">Radical SAM/CxCxxxxC motif protein YfkAB</fullName>
    </submittedName>
</protein>
<reference evidence="7 8" key="1">
    <citation type="submission" date="2021-01" db="EMBL/GenBank/DDBJ databases">
        <title>Genomic Encyclopedia of Type Strains, Phase IV (KMG-IV): sequencing the most valuable type-strain genomes for metagenomic binning, comparative biology and taxonomic classification.</title>
        <authorList>
            <person name="Goeker M."/>
        </authorList>
    </citation>
    <scope>NUCLEOTIDE SEQUENCE [LARGE SCALE GENOMIC DNA]</scope>
    <source>
        <strain evidence="7 8">DSM 100968</strain>
    </source>
</reference>
<proteinExistence type="predicted"/>
<dbReference type="PANTHER" id="PTHR42836">
    <property type="entry name" value="7-CARBOXY-7-DEAZAGUANINE SYNTHASE"/>
    <property type="match status" value="1"/>
</dbReference>
<dbReference type="Proteomes" id="UP000823201">
    <property type="component" value="Unassembled WGS sequence"/>
</dbReference>
<evidence type="ECO:0000259" key="6">
    <source>
        <dbReference type="PROSITE" id="PS51918"/>
    </source>
</evidence>
<sequence>MAINLENHTQEMGPAHDPWEAYLDMETYGHLELTNVELTTTTLCNMRCEHCAVGYTLQKRDPEALPIDLIMKRLDEAPHLRAFSITGGEPMLSLKSVKEEVVPLLKYAHERGLRTQINSNLTLDLARYERIIPYLDVLHISFNYGSFQDYSDIGFAVMDKKPKREQQELFFNRIIENAKALSARGVLVSAETMINKRTLPHLESIHEQVVAMGCKRHEIHPMYPSDFASGLQVASLEEIRNGIHRLLDCRDESVWMLFGTLPFYPCNKQQEDLDLLERLYSSKNVSVRNDPDGRSRLNINIFNGDIIVTDFGDTPALGNIQTTALEEAYKKWMASPLARSLNCHCPAVKCLGPNVLVKNTYYKDVDFMKRKALITR</sequence>
<dbReference type="Pfam" id="PF08756">
    <property type="entry name" value="YfkB"/>
    <property type="match status" value="1"/>
</dbReference>
<comment type="caution">
    <text evidence="7">The sequence shown here is derived from an EMBL/GenBank/DDBJ whole genome shotgun (WGS) entry which is preliminary data.</text>
</comment>
<feature type="domain" description="Radical SAM core" evidence="6">
    <location>
        <begin position="30"/>
        <end position="257"/>
    </location>
</feature>
<evidence type="ECO:0000256" key="2">
    <source>
        <dbReference type="ARBA" id="ARBA00022691"/>
    </source>
</evidence>
<dbReference type="EMBL" id="JAFBEV010000013">
    <property type="protein sequence ID" value="MBM7658198.1"/>
    <property type="molecule type" value="Genomic_DNA"/>
</dbReference>
<keyword evidence="2" id="KW-0949">S-adenosyl-L-methionine</keyword>
<dbReference type="InterPro" id="IPR014866">
    <property type="entry name" value="YfkB"/>
</dbReference>
<accession>A0ABS2Q8X7</accession>
<name>A0ABS2Q8X7_9BACL</name>
<evidence type="ECO:0000313" key="8">
    <source>
        <dbReference type="Proteomes" id="UP000823201"/>
    </source>
</evidence>
<dbReference type="PROSITE" id="PS51918">
    <property type="entry name" value="RADICAL_SAM"/>
    <property type="match status" value="1"/>
</dbReference>
<evidence type="ECO:0000256" key="1">
    <source>
        <dbReference type="ARBA" id="ARBA00022485"/>
    </source>
</evidence>
<evidence type="ECO:0000256" key="3">
    <source>
        <dbReference type="ARBA" id="ARBA00022723"/>
    </source>
</evidence>
<dbReference type="CDD" id="cd01335">
    <property type="entry name" value="Radical_SAM"/>
    <property type="match status" value="1"/>
</dbReference>
<dbReference type="RefSeq" id="WP_205006763.1">
    <property type="nucleotide sequence ID" value="NZ_CBCRXA010000012.1"/>
</dbReference>
<evidence type="ECO:0000256" key="5">
    <source>
        <dbReference type="ARBA" id="ARBA00023014"/>
    </source>
</evidence>
<dbReference type="InterPro" id="IPR058240">
    <property type="entry name" value="rSAM_sf"/>
</dbReference>
<keyword evidence="3" id="KW-0479">Metal-binding</keyword>
<dbReference type="SUPFAM" id="SSF102114">
    <property type="entry name" value="Radical SAM enzymes"/>
    <property type="match status" value="1"/>
</dbReference>
<dbReference type="InterPro" id="IPR013785">
    <property type="entry name" value="Aldolase_TIM"/>
</dbReference>
<evidence type="ECO:0000313" key="7">
    <source>
        <dbReference type="EMBL" id="MBM7658198.1"/>
    </source>
</evidence>
<keyword evidence="5" id="KW-0411">Iron-sulfur</keyword>
<gene>
    <name evidence="7" type="ORF">JOC27_001651</name>
</gene>
<dbReference type="PANTHER" id="PTHR42836:SF2">
    <property type="entry name" value="PROTEIN YFKA-RELATED"/>
    <property type="match status" value="1"/>
</dbReference>
<dbReference type="SFLD" id="SFLDS00029">
    <property type="entry name" value="Radical_SAM"/>
    <property type="match status" value="1"/>
</dbReference>
<dbReference type="SFLD" id="SFLDG01067">
    <property type="entry name" value="SPASM/twitch_domain_containing"/>
    <property type="match status" value="1"/>
</dbReference>
<dbReference type="Gene3D" id="3.20.20.70">
    <property type="entry name" value="Aldolase class I"/>
    <property type="match status" value="1"/>
</dbReference>
<dbReference type="NCBIfam" id="TIGR04478">
    <property type="entry name" value="rSAM_YfkAB"/>
    <property type="match status" value="1"/>
</dbReference>
<dbReference type="InterPro" id="IPR031004">
    <property type="entry name" value="rSAM_YfkAB"/>
</dbReference>
<dbReference type="Pfam" id="PF04055">
    <property type="entry name" value="Radical_SAM"/>
    <property type="match status" value="1"/>
</dbReference>